<organism evidence="1 2">
    <name type="scientific">Dendrobium chrysotoxum</name>
    <name type="common">Orchid</name>
    <dbReference type="NCBI Taxonomy" id="161865"/>
    <lineage>
        <taxon>Eukaryota</taxon>
        <taxon>Viridiplantae</taxon>
        <taxon>Streptophyta</taxon>
        <taxon>Embryophyta</taxon>
        <taxon>Tracheophyta</taxon>
        <taxon>Spermatophyta</taxon>
        <taxon>Magnoliopsida</taxon>
        <taxon>Liliopsida</taxon>
        <taxon>Asparagales</taxon>
        <taxon>Orchidaceae</taxon>
        <taxon>Epidendroideae</taxon>
        <taxon>Malaxideae</taxon>
        <taxon>Dendrobiinae</taxon>
        <taxon>Dendrobium</taxon>
    </lineage>
</organism>
<accession>A0AAV7FW32</accession>
<reference evidence="1 2" key="1">
    <citation type="journal article" date="2021" name="Hortic Res">
        <title>Chromosome-scale assembly of the Dendrobium chrysotoxum genome enhances the understanding of orchid evolution.</title>
        <authorList>
            <person name="Zhang Y."/>
            <person name="Zhang G.Q."/>
            <person name="Zhang D."/>
            <person name="Liu X.D."/>
            <person name="Xu X.Y."/>
            <person name="Sun W.H."/>
            <person name="Yu X."/>
            <person name="Zhu X."/>
            <person name="Wang Z.W."/>
            <person name="Zhao X."/>
            <person name="Zhong W.Y."/>
            <person name="Chen H."/>
            <person name="Yin W.L."/>
            <person name="Huang T."/>
            <person name="Niu S.C."/>
            <person name="Liu Z.J."/>
        </authorList>
    </citation>
    <scope>NUCLEOTIDE SEQUENCE [LARGE SCALE GENOMIC DNA]</scope>
    <source>
        <strain evidence="1">Lindl</strain>
    </source>
</reference>
<evidence type="ECO:0000313" key="2">
    <source>
        <dbReference type="Proteomes" id="UP000775213"/>
    </source>
</evidence>
<gene>
    <name evidence="1" type="ORF">IEQ34_021841</name>
</gene>
<dbReference type="AlphaFoldDB" id="A0AAV7FW32"/>
<evidence type="ECO:0000313" key="1">
    <source>
        <dbReference type="EMBL" id="KAH0448041.1"/>
    </source>
</evidence>
<name>A0AAV7FW32_DENCH</name>
<dbReference type="Proteomes" id="UP000775213">
    <property type="component" value="Unassembled WGS sequence"/>
</dbReference>
<proteinExistence type="predicted"/>
<dbReference type="EMBL" id="JAGFBR010000019">
    <property type="protein sequence ID" value="KAH0448041.1"/>
    <property type="molecule type" value="Genomic_DNA"/>
</dbReference>
<keyword evidence="2" id="KW-1185">Reference proteome</keyword>
<comment type="caution">
    <text evidence="1">The sequence shown here is derived from an EMBL/GenBank/DDBJ whole genome shotgun (WGS) entry which is preliminary data.</text>
</comment>
<sequence>MEDGPDQDPMVPSSRAIVVPGLLSQRSSFNVQVKSKSHFCSSPQNLQMKFRQPPDISPVEGKKPRGCLPLHATWALQVDVHRHRGGIFFLIPARYMSV</sequence>
<protein>
    <submittedName>
        <fullName evidence="1">Uncharacterized protein</fullName>
    </submittedName>
</protein>